<gene>
    <name evidence="2" type="ORF">LY11_03718</name>
</gene>
<dbReference type="InterPro" id="IPR014710">
    <property type="entry name" value="RmlC-like_jellyroll"/>
</dbReference>
<organism evidence="2 3">
    <name type="scientific">Pedobacter cryoconitis</name>
    <dbReference type="NCBI Taxonomy" id="188932"/>
    <lineage>
        <taxon>Bacteria</taxon>
        <taxon>Pseudomonadati</taxon>
        <taxon>Bacteroidota</taxon>
        <taxon>Sphingobacteriia</taxon>
        <taxon>Sphingobacteriales</taxon>
        <taxon>Sphingobacteriaceae</taxon>
        <taxon>Pedobacter</taxon>
    </lineage>
</organism>
<dbReference type="SMART" id="SM00558">
    <property type="entry name" value="JmjC"/>
    <property type="match status" value="1"/>
</dbReference>
<dbReference type="InterPro" id="IPR003347">
    <property type="entry name" value="JmjC_dom"/>
</dbReference>
<evidence type="ECO:0000259" key="1">
    <source>
        <dbReference type="PROSITE" id="PS51184"/>
    </source>
</evidence>
<reference evidence="2 3" key="1">
    <citation type="submission" date="2018-06" db="EMBL/GenBank/DDBJ databases">
        <title>Genomic Encyclopedia of Archaeal and Bacterial Type Strains, Phase II (KMG-II): from individual species to whole genera.</title>
        <authorList>
            <person name="Goeker M."/>
        </authorList>
    </citation>
    <scope>NUCLEOTIDE SEQUENCE [LARGE SCALE GENOMIC DNA]</scope>
    <source>
        <strain evidence="2 3">DSM 14825</strain>
    </source>
</reference>
<dbReference type="RefSeq" id="WP_111635116.1">
    <property type="nucleotide sequence ID" value="NZ_QLLR01000022.1"/>
</dbReference>
<dbReference type="Gene3D" id="2.60.120.10">
    <property type="entry name" value="Jelly Rolls"/>
    <property type="match status" value="1"/>
</dbReference>
<dbReference type="EMBL" id="QLLR01000022">
    <property type="protein sequence ID" value="RAJ26892.1"/>
    <property type="molecule type" value="Genomic_DNA"/>
</dbReference>
<dbReference type="Pfam" id="PF13621">
    <property type="entry name" value="Cupin_8"/>
    <property type="match status" value="1"/>
</dbReference>
<sequence>MKQELINQLYTQMVSGLYPDENYGTCRVVLEDAKDSYQADISLNNNTLRIAESSSGPPDAMVKLSPALLSDILANADRFDLRDPLILAQIETKGNLALASFLFTLIKRPSAQIASLLEDTEQLTAGYRDSITAIKRVYRPSEADVLLLMEQSVPFVVTGALDNWPFVSKSLEQIKAEYGDAALRHNMEEDRQETLADFIEKMENNTNDLVYTFGCPLPLAIWADIELPFFQWDSVTSPQIWMGRRTGKTPCTTLHRDCTHNMLAHVSGRKKMILFSPDQSDSLYPVPAFNTFQPCSVRDVKHVDLSLFPAFAKARAIEVTLEPGELLVIPAFWFHCVYALDDVFSISFALLWDAFKKLNQN</sequence>
<dbReference type="PROSITE" id="PS51184">
    <property type="entry name" value="JMJC"/>
    <property type="match status" value="1"/>
</dbReference>
<dbReference type="InterPro" id="IPR041667">
    <property type="entry name" value="Cupin_8"/>
</dbReference>
<protein>
    <submittedName>
        <fullName evidence="2">Cupin-like domain-containing protein</fullName>
    </submittedName>
</protein>
<dbReference type="SUPFAM" id="SSF51197">
    <property type="entry name" value="Clavaminate synthase-like"/>
    <property type="match status" value="1"/>
</dbReference>
<dbReference type="Proteomes" id="UP000249754">
    <property type="component" value="Unassembled WGS sequence"/>
</dbReference>
<proteinExistence type="predicted"/>
<dbReference type="AlphaFoldDB" id="A0A327SES4"/>
<evidence type="ECO:0000313" key="3">
    <source>
        <dbReference type="Proteomes" id="UP000249754"/>
    </source>
</evidence>
<feature type="domain" description="JmjC" evidence="1">
    <location>
        <begin position="216"/>
        <end position="361"/>
    </location>
</feature>
<evidence type="ECO:0000313" key="2">
    <source>
        <dbReference type="EMBL" id="RAJ26892.1"/>
    </source>
</evidence>
<dbReference type="PANTHER" id="PTHR12461:SF105">
    <property type="entry name" value="HYPOXIA-INDUCIBLE FACTOR 1-ALPHA INHIBITOR"/>
    <property type="match status" value="1"/>
</dbReference>
<comment type="caution">
    <text evidence="2">The sequence shown here is derived from an EMBL/GenBank/DDBJ whole genome shotgun (WGS) entry which is preliminary data.</text>
</comment>
<accession>A0A327SES4</accession>
<dbReference type="OrthoDB" id="2942327at2"/>
<name>A0A327SES4_9SPHI</name>
<dbReference type="PANTHER" id="PTHR12461">
    <property type="entry name" value="HYPOXIA-INDUCIBLE FACTOR 1 ALPHA INHIBITOR-RELATED"/>
    <property type="match status" value="1"/>
</dbReference>